<proteinExistence type="predicted"/>
<evidence type="ECO:0000313" key="1">
    <source>
        <dbReference type="EMBL" id="KAJ8737632.1"/>
    </source>
</evidence>
<name>A0ACC2RBH2_9NEOP</name>
<organism evidence="1 2">
    <name type="scientific">Mythimna loreyi</name>
    <dbReference type="NCBI Taxonomy" id="667449"/>
    <lineage>
        <taxon>Eukaryota</taxon>
        <taxon>Metazoa</taxon>
        <taxon>Ecdysozoa</taxon>
        <taxon>Arthropoda</taxon>
        <taxon>Hexapoda</taxon>
        <taxon>Insecta</taxon>
        <taxon>Pterygota</taxon>
        <taxon>Neoptera</taxon>
        <taxon>Endopterygota</taxon>
        <taxon>Lepidoptera</taxon>
        <taxon>Glossata</taxon>
        <taxon>Ditrysia</taxon>
        <taxon>Noctuoidea</taxon>
        <taxon>Noctuidae</taxon>
        <taxon>Noctuinae</taxon>
        <taxon>Hadenini</taxon>
        <taxon>Mythimna</taxon>
    </lineage>
</organism>
<reference evidence="1" key="1">
    <citation type="submission" date="2023-03" db="EMBL/GenBank/DDBJ databases">
        <title>Chromosome-level genomes of two armyworms, Mythimna separata and Mythimna loreyi, provide insights into the biosynthesis and reception of sex pheromones.</title>
        <authorList>
            <person name="Zhao H."/>
        </authorList>
    </citation>
    <scope>NUCLEOTIDE SEQUENCE</scope>
    <source>
        <strain evidence="1">BeijingLab</strain>
    </source>
</reference>
<gene>
    <name evidence="1" type="ORF">PYW08_000227</name>
</gene>
<sequence>MFNLKSTDSCVPFFKKHKLLTLPSLYIFEIATFVRMNQHLFPRLADTFPRNRRDNSQLCSHSSKTALMTKSVFCLAPKIYNKIPQSYKTLSVNLFKKKFRDLLTDKCYYSISDFLSDNI</sequence>
<keyword evidence="2" id="KW-1185">Reference proteome</keyword>
<protein>
    <submittedName>
        <fullName evidence="1">Uncharacterized protein</fullName>
    </submittedName>
</protein>
<comment type="caution">
    <text evidence="1">The sequence shown here is derived from an EMBL/GenBank/DDBJ whole genome shotgun (WGS) entry which is preliminary data.</text>
</comment>
<evidence type="ECO:0000313" key="2">
    <source>
        <dbReference type="Proteomes" id="UP001231649"/>
    </source>
</evidence>
<dbReference type="Proteomes" id="UP001231649">
    <property type="component" value="Chromosome 1"/>
</dbReference>
<dbReference type="EMBL" id="CM056777">
    <property type="protein sequence ID" value="KAJ8737632.1"/>
    <property type="molecule type" value="Genomic_DNA"/>
</dbReference>
<accession>A0ACC2RBH2</accession>